<evidence type="ECO:0000256" key="7">
    <source>
        <dbReference type="HAMAP-Rule" id="MF_00599"/>
    </source>
</evidence>
<name>A0ABQ6C4M8_9BURK</name>
<feature type="topological domain" description="Cytoplasmic" evidence="7">
    <location>
        <begin position="1"/>
        <end position="5"/>
    </location>
</feature>
<dbReference type="HAMAP" id="MF_00599">
    <property type="entry name" value="FtsB"/>
    <property type="match status" value="1"/>
</dbReference>
<dbReference type="PANTHER" id="PTHR37485">
    <property type="entry name" value="CELL DIVISION PROTEIN FTSB"/>
    <property type="match status" value="1"/>
</dbReference>
<evidence type="ECO:0000256" key="6">
    <source>
        <dbReference type="ARBA" id="ARBA00023306"/>
    </source>
</evidence>
<keyword evidence="4 7" id="KW-1133">Transmembrane helix</keyword>
<keyword evidence="9" id="KW-1185">Reference proteome</keyword>
<feature type="topological domain" description="Periplasmic" evidence="7">
    <location>
        <begin position="24"/>
        <end position="94"/>
    </location>
</feature>
<proteinExistence type="inferred from homology"/>
<comment type="similarity">
    <text evidence="7">Belongs to the FtsB family.</text>
</comment>
<keyword evidence="6 7" id="KW-0131">Cell cycle</keyword>
<dbReference type="InterPro" id="IPR023081">
    <property type="entry name" value="Cell_div_FtsB"/>
</dbReference>
<dbReference type="EMBL" id="BSPB01000017">
    <property type="protein sequence ID" value="GLS14900.1"/>
    <property type="molecule type" value="Genomic_DNA"/>
</dbReference>
<comment type="function">
    <text evidence="7">Essential cell division protein. May link together the upstream cell division proteins, which are predominantly cytoplasmic, with the downstream cell division proteins, which are predominantly periplasmic.</text>
</comment>
<dbReference type="Pfam" id="PF04977">
    <property type="entry name" value="DivIC"/>
    <property type="match status" value="1"/>
</dbReference>
<comment type="caution">
    <text evidence="8">The sequence shown here is derived from an EMBL/GenBank/DDBJ whole genome shotgun (WGS) entry which is preliminary data.</text>
</comment>
<keyword evidence="2 7" id="KW-0132">Cell division</keyword>
<keyword evidence="3 7" id="KW-0812">Transmembrane</keyword>
<dbReference type="GO" id="GO:0051301">
    <property type="term" value="P:cell division"/>
    <property type="evidence" value="ECO:0007669"/>
    <property type="project" value="UniProtKB-KW"/>
</dbReference>
<evidence type="ECO:0000313" key="8">
    <source>
        <dbReference type="EMBL" id="GLS14900.1"/>
    </source>
</evidence>
<keyword evidence="1 7" id="KW-1003">Cell membrane</keyword>
<dbReference type="PANTHER" id="PTHR37485:SF1">
    <property type="entry name" value="CELL DIVISION PROTEIN FTSB"/>
    <property type="match status" value="1"/>
</dbReference>
<dbReference type="RefSeq" id="WP_284307935.1">
    <property type="nucleotide sequence ID" value="NZ_BSPB01000017.1"/>
</dbReference>
<comment type="subcellular location">
    <subcellularLocation>
        <location evidence="7">Cell inner membrane</location>
        <topology evidence="7">Single-pass type II membrane protein</topology>
    </subcellularLocation>
    <text evidence="7">Localizes to the division septum.</text>
</comment>
<dbReference type="Proteomes" id="UP001156903">
    <property type="component" value="Unassembled WGS sequence"/>
</dbReference>
<evidence type="ECO:0000256" key="5">
    <source>
        <dbReference type="ARBA" id="ARBA00023136"/>
    </source>
</evidence>
<accession>A0ABQ6C4M8</accession>
<evidence type="ECO:0000256" key="2">
    <source>
        <dbReference type="ARBA" id="ARBA00022618"/>
    </source>
</evidence>
<comment type="subunit">
    <text evidence="7">Part of a complex composed of FtsB, FtsL and FtsQ.</text>
</comment>
<evidence type="ECO:0000256" key="4">
    <source>
        <dbReference type="ARBA" id="ARBA00022989"/>
    </source>
</evidence>
<keyword evidence="5 7" id="KW-0472">Membrane</keyword>
<evidence type="ECO:0000256" key="1">
    <source>
        <dbReference type="ARBA" id="ARBA00022475"/>
    </source>
</evidence>
<dbReference type="InterPro" id="IPR007060">
    <property type="entry name" value="FtsL/DivIC"/>
</dbReference>
<evidence type="ECO:0000256" key="3">
    <source>
        <dbReference type="ARBA" id="ARBA00022692"/>
    </source>
</evidence>
<keyword evidence="7" id="KW-0997">Cell inner membrane</keyword>
<sequence length="94" mass="10603">MANRFIPALLMALLVVIHAQLWFGRGSVPQVNALRLDLSRVEVANKAAQHRNEQVASEVDDLREGLYTVEELARQDFGMVKPNEIFVQFANGLR</sequence>
<gene>
    <name evidence="7 8" type="primary">ftsB</name>
    <name evidence="8" type="ORF">GCM10007935_23330</name>
</gene>
<protein>
    <recommendedName>
        <fullName evidence="7">Cell division protein FtsB</fullName>
    </recommendedName>
</protein>
<organism evidence="8 9">
    <name type="scientific">Hydrogenophaga electricum</name>
    <dbReference type="NCBI Taxonomy" id="1230953"/>
    <lineage>
        <taxon>Bacteria</taxon>
        <taxon>Pseudomonadati</taxon>
        <taxon>Pseudomonadota</taxon>
        <taxon>Betaproteobacteria</taxon>
        <taxon>Burkholderiales</taxon>
        <taxon>Comamonadaceae</taxon>
        <taxon>Hydrogenophaga</taxon>
    </lineage>
</organism>
<reference evidence="9" key="1">
    <citation type="journal article" date="2019" name="Int. J. Syst. Evol. Microbiol.">
        <title>The Global Catalogue of Microorganisms (GCM) 10K type strain sequencing project: providing services to taxonomists for standard genome sequencing and annotation.</title>
        <authorList>
            <consortium name="The Broad Institute Genomics Platform"/>
            <consortium name="The Broad Institute Genome Sequencing Center for Infectious Disease"/>
            <person name="Wu L."/>
            <person name="Ma J."/>
        </authorList>
    </citation>
    <scope>NUCLEOTIDE SEQUENCE [LARGE SCALE GENOMIC DNA]</scope>
    <source>
        <strain evidence="9">NBRC 109341</strain>
    </source>
</reference>
<evidence type="ECO:0000313" key="9">
    <source>
        <dbReference type="Proteomes" id="UP001156903"/>
    </source>
</evidence>